<dbReference type="Pfam" id="PF00561">
    <property type="entry name" value="Abhydrolase_1"/>
    <property type="match status" value="1"/>
</dbReference>
<evidence type="ECO:0000313" key="3">
    <source>
        <dbReference type="Proteomes" id="UP000287547"/>
    </source>
</evidence>
<protein>
    <submittedName>
        <fullName evidence="2">Alpha/beta hydrolase</fullName>
    </submittedName>
</protein>
<dbReference type="InterPro" id="IPR029058">
    <property type="entry name" value="AB_hydrolase_fold"/>
</dbReference>
<name>A0A428Z0I6_KIBAR</name>
<dbReference type="Gene3D" id="3.40.50.1820">
    <property type="entry name" value="alpha/beta hydrolase"/>
    <property type="match status" value="1"/>
</dbReference>
<reference evidence="2 3" key="1">
    <citation type="submission" date="2018-05" db="EMBL/GenBank/DDBJ databases">
        <title>Evolution of GPA BGCs.</title>
        <authorList>
            <person name="Waglechner N."/>
            <person name="Wright G.D."/>
        </authorList>
    </citation>
    <scope>NUCLEOTIDE SEQUENCE [LARGE SCALE GENOMIC DNA]</scope>
    <source>
        <strain evidence="2 3">A82846</strain>
    </source>
</reference>
<dbReference type="RefSeq" id="WP_051792838.1">
    <property type="nucleotide sequence ID" value="NZ_QHKI01000040.1"/>
</dbReference>
<sequence>MQKVEFDGRRFSYVRRGQGEPLLLIQGMSGHNGMWGEEFLSLLEPHFDVVAYNHRGIGESSWADGQFSMADLADDAAGVIQGVGWSSAHVFGISMGGMVTQELLLRHRSLVRTATIGCSWAGGPDVSLGETVRRAIAAMSTRDADHALKTAYEMNLSPRFVLPYEDYVSICLAQRVPVPVVLMQWEAAQRHDTSARLPAVTAPVQVIHGTGDAGMPLRNGEHIASLIPGARLELLKDASHLFWFDEPSRTADLVKQFAALADR</sequence>
<dbReference type="InterPro" id="IPR000073">
    <property type="entry name" value="AB_hydrolase_1"/>
</dbReference>
<dbReference type="Proteomes" id="UP000287547">
    <property type="component" value="Unassembled WGS sequence"/>
</dbReference>
<dbReference type="EMBL" id="QHKI01000040">
    <property type="protein sequence ID" value="RSM77671.1"/>
    <property type="molecule type" value="Genomic_DNA"/>
</dbReference>
<feature type="domain" description="AB hydrolase-1" evidence="1">
    <location>
        <begin position="21"/>
        <end position="247"/>
    </location>
</feature>
<gene>
    <name evidence="2" type="ORF">DMH04_34740</name>
</gene>
<dbReference type="InterPro" id="IPR050471">
    <property type="entry name" value="AB_hydrolase"/>
</dbReference>
<organism evidence="2 3">
    <name type="scientific">Kibdelosporangium aridum</name>
    <dbReference type="NCBI Taxonomy" id="2030"/>
    <lineage>
        <taxon>Bacteria</taxon>
        <taxon>Bacillati</taxon>
        <taxon>Actinomycetota</taxon>
        <taxon>Actinomycetes</taxon>
        <taxon>Pseudonocardiales</taxon>
        <taxon>Pseudonocardiaceae</taxon>
        <taxon>Kibdelosporangium</taxon>
    </lineage>
</organism>
<dbReference type="PANTHER" id="PTHR43433:SF5">
    <property type="entry name" value="AB HYDROLASE-1 DOMAIN-CONTAINING PROTEIN"/>
    <property type="match status" value="1"/>
</dbReference>
<proteinExistence type="predicted"/>
<dbReference type="OrthoDB" id="495620at2"/>
<accession>A0A428Z0I6</accession>
<keyword evidence="2" id="KW-0378">Hydrolase</keyword>
<evidence type="ECO:0000259" key="1">
    <source>
        <dbReference type="Pfam" id="PF00561"/>
    </source>
</evidence>
<evidence type="ECO:0000313" key="2">
    <source>
        <dbReference type="EMBL" id="RSM77671.1"/>
    </source>
</evidence>
<dbReference type="AlphaFoldDB" id="A0A428Z0I6"/>
<comment type="caution">
    <text evidence="2">The sequence shown here is derived from an EMBL/GenBank/DDBJ whole genome shotgun (WGS) entry which is preliminary data.</text>
</comment>
<dbReference type="SUPFAM" id="SSF53474">
    <property type="entry name" value="alpha/beta-Hydrolases"/>
    <property type="match status" value="1"/>
</dbReference>
<dbReference type="PANTHER" id="PTHR43433">
    <property type="entry name" value="HYDROLASE, ALPHA/BETA FOLD FAMILY PROTEIN"/>
    <property type="match status" value="1"/>
</dbReference>
<dbReference type="GO" id="GO:0016787">
    <property type="term" value="F:hydrolase activity"/>
    <property type="evidence" value="ECO:0007669"/>
    <property type="project" value="UniProtKB-KW"/>
</dbReference>